<feature type="transmembrane region" description="Helical" evidence="7">
    <location>
        <begin position="159"/>
        <end position="179"/>
    </location>
</feature>
<keyword evidence="10" id="KW-1185">Reference proteome</keyword>
<dbReference type="SUPFAM" id="SSF103473">
    <property type="entry name" value="MFS general substrate transporter"/>
    <property type="match status" value="2"/>
</dbReference>
<dbReference type="PANTHER" id="PTHR23511:SF35">
    <property type="entry name" value="MAJOR FACILITATOR SUPERFAMILY (MFS) PROFILE DOMAIN-CONTAINING PROTEIN"/>
    <property type="match status" value="1"/>
</dbReference>
<evidence type="ECO:0000256" key="1">
    <source>
        <dbReference type="ARBA" id="ARBA00004141"/>
    </source>
</evidence>
<feature type="transmembrane region" description="Helical" evidence="7">
    <location>
        <begin position="85"/>
        <end position="103"/>
    </location>
</feature>
<gene>
    <name evidence="9" type="ORF">L9F63_010169</name>
</gene>
<keyword evidence="3" id="KW-0813">Transport</keyword>
<dbReference type="InterPro" id="IPR036259">
    <property type="entry name" value="MFS_trans_sf"/>
</dbReference>
<dbReference type="PROSITE" id="PS50850">
    <property type="entry name" value="MFS"/>
    <property type="match status" value="1"/>
</dbReference>
<comment type="subcellular location">
    <subcellularLocation>
        <location evidence="1">Membrane</location>
        <topology evidence="1">Multi-pass membrane protein</topology>
    </subcellularLocation>
</comment>
<dbReference type="InterPro" id="IPR005828">
    <property type="entry name" value="MFS_sugar_transport-like"/>
</dbReference>
<dbReference type="Gene3D" id="1.20.1250.20">
    <property type="entry name" value="MFS general substrate transporter like domains"/>
    <property type="match status" value="2"/>
</dbReference>
<organism evidence="9 10">
    <name type="scientific">Diploptera punctata</name>
    <name type="common">Pacific beetle cockroach</name>
    <dbReference type="NCBI Taxonomy" id="6984"/>
    <lineage>
        <taxon>Eukaryota</taxon>
        <taxon>Metazoa</taxon>
        <taxon>Ecdysozoa</taxon>
        <taxon>Arthropoda</taxon>
        <taxon>Hexapoda</taxon>
        <taxon>Insecta</taxon>
        <taxon>Pterygota</taxon>
        <taxon>Neoptera</taxon>
        <taxon>Polyneoptera</taxon>
        <taxon>Dictyoptera</taxon>
        <taxon>Blattodea</taxon>
        <taxon>Blaberoidea</taxon>
        <taxon>Blaberidae</taxon>
        <taxon>Diplopterinae</taxon>
        <taxon>Diploptera</taxon>
    </lineage>
</organism>
<keyword evidence="4 7" id="KW-0812">Transmembrane</keyword>
<evidence type="ECO:0000256" key="5">
    <source>
        <dbReference type="ARBA" id="ARBA00022989"/>
    </source>
</evidence>
<dbReference type="PANTHER" id="PTHR23511">
    <property type="entry name" value="SYNAPTIC VESICLE GLYCOPROTEIN 2"/>
    <property type="match status" value="1"/>
</dbReference>
<accession>A0AAD8AKG8</accession>
<dbReference type="InterPro" id="IPR020846">
    <property type="entry name" value="MFS_dom"/>
</dbReference>
<keyword evidence="5 7" id="KW-1133">Transmembrane helix</keyword>
<dbReference type="EMBL" id="JASPKZ010000815">
    <property type="protein sequence ID" value="KAJ9599348.1"/>
    <property type="molecule type" value="Genomic_DNA"/>
</dbReference>
<feature type="transmembrane region" description="Helical" evidence="7">
    <location>
        <begin position="479"/>
        <end position="502"/>
    </location>
</feature>
<evidence type="ECO:0000256" key="7">
    <source>
        <dbReference type="SAM" id="Phobius"/>
    </source>
</evidence>
<evidence type="ECO:0000256" key="4">
    <source>
        <dbReference type="ARBA" id="ARBA00022692"/>
    </source>
</evidence>
<dbReference type="Proteomes" id="UP001233999">
    <property type="component" value="Unassembled WGS sequence"/>
</dbReference>
<feature type="transmembrane region" description="Helical" evidence="7">
    <location>
        <begin position="445"/>
        <end position="467"/>
    </location>
</feature>
<reference evidence="9" key="1">
    <citation type="journal article" date="2023" name="IScience">
        <title>Live-bearing cockroach genome reveals convergent evolutionary mechanisms linked to viviparity in insects and beyond.</title>
        <authorList>
            <person name="Fouks B."/>
            <person name="Harrison M.C."/>
            <person name="Mikhailova A.A."/>
            <person name="Marchal E."/>
            <person name="English S."/>
            <person name="Carruthers M."/>
            <person name="Jennings E.C."/>
            <person name="Chiamaka E.L."/>
            <person name="Frigard R.A."/>
            <person name="Pippel M."/>
            <person name="Attardo G.M."/>
            <person name="Benoit J.B."/>
            <person name="Bornberg-Bauer E."/>
            <person name="Tobe S.S."/>
        </authorList>
    </citation>
    <scope>NUCLEOTIDE SEQUENCE</scope>
    <source>
        <strain evidence="9">Stay&amp;Tobe</strain>
    </source>
</reference>
<feature type="transmembrane region" description="Helical" evidence="7">
    <location>
        <begin position="256"/>
        <end position="281"/>
    </location>
</feature>
<proteinExistence type="inferred from homology"/>
<evidence type="ECO:0000256" key="6">
    <source>
        <dbReference type="ARBA" id="ARBA00023136"/>
    </source>
</evidence>
<comment type="similarity">
    <text evidence="2">Belongs to the major facilitator superfamily.</text>
</comment>
<sequence>MVAEVFGTAFLIPAAECEFNMGPNEKGVLNAICYIGMITSSHLWGYLADTKGRRKMLILALLVDGICSFVSSLSHAYWLFVTLRFLNGFFICAPSAVVFAYLGEFHSQATRTRAVLFMSVFLSLGGLLSTSQGLAWLLIPKVWTLEIPWLGINYSSWRVFIVTGALPSFVAAFMLTFLLPESPKYLFTVGKEQEALNVLRYVFSMNTGKQPDEYPVTQVSLDEVEPEAALKNKPVSPFGIMKNMWDQTKPLFQKRYVLLTSLAFIMQFSFYASFNGFAMWVPDIYNRYAMYSEIYPNQSFTICESIEGLKLSTIPDSFIETMEVTTISYKNTIVNNINEIQLLNSSLDTFADFNYNLTSVEKVNTIDDSQLLNSTLKKNEQACISTVNPVAFRNSIIIGVFCMCTYSLAGIVIKFVDTKLLMAGCLLVSSISGFCIYFARTEWLIVMLCSLFIAMSGTCVNMLNSIVIDRIPTQLRAMAVCLSLMSGRLGVTVCSLVMGVLLETYCGAVYFMLGGIVLFCCLLSFLVPNSPKS</sequence>
<protein>
    <recommendedName>
        <fullName evidence="8">Major facilitator superfamily (MFS) profile domain-containing protein</fullName>
    </recommendedName>
</protein>
<evidence type="ECO:0000256" key="2">
    <source>
        <dbReference type="ARBA" id="ARBA00008335"/>
    </source>
</evidence>
<keyword evidence="6 7" id="KW-0472">Membrane</keyword>
<feature type="transmembrane region" description="Helical" evidence="7">
    <location>
        <begin position="420"/>
        <end position="439"/>
    </location>
</feature>
<dbReference type="GO" id="GO:0016020">
    <property type="term" value="C:membrane"/>
    <property type="evidence" value="ECO:0007669"/>
    <property type="project" value="UniProtKB-SubCell"/>
</dbReference>
<feature type="domain" description="Major facilitator superfamily (MFS) profile" evidence="8">
    <location>
        <begin position="1"/>
        <end position="532"/>
    </location>
</feature>
<feature type="transmembrane region" description="Helical" evidence="7">
    <location>
        <begin position="27"/>
        <end position="45"/>
    </location>
</feature>
<reference evidence="9" key="2">
    <citation type="submission" date="2023-05" db="EMBL/GenBank/DDBJ databases">
        <authorList>
            <person name="Fouks B."/>
        </authorList>
    </citation>
    <scope>NUCLEOTIDE SEQUENCE</scope>
    <source>
        <strain evidence="9">Stay&amp;Tobe</strain>
        <tissue evidence="9">Testes</tissue>
    </source>
</reference>
<feature type="transmembrane region" description="Helical" evidence="7">
    <location>
        <begin position="57"/>
        <end position="79"/>
    </location>
</feature>
<evidence type="ECO:0000313" key="9">
    <source>
        <dbReference type="EMBL" id="KAJ9599348.1"/>
    </source>
</evidence>
<feature type="transmembrane region" description="Helical" evidence="7">
    <location>
        <begin position="395"/>
        <end position="413"/>
    </location>
</feature>
<evidence type="ECO:0000259" key="8">
    <source>
        <dbReference type="PROSITE" id="PS50850"/>
    </source>
</evidence>
<evidence type="ECO:0000313" key="10">
    <source>
        <dbReference type="Proteomes" id="UP001233999"/>
    </source>
</evidence>
<evidence type="ECO:0000256" key="3">
    <source>
        <dbReference type="ARBA" id="ARBA00022448"/>
    </source>
</evidence>
<feature type="transmembrane region" description="Helical" evidence="7">
    <location>
        <begin position="115"/>
        <end position="139"/>
    </location>
</feature>
<name>A0AAD8AKG8_DIPPU</name>
<comment type="caution">
    <text evidence="9">The sequence shown here is derived from an EMBL/GenBank/DDBJ whole genome shotgun (WGS) entry which is preliminary data.</text>
</comment>
<dbReference type="AlphaFoldDB" id="A0AAD8AKG8"/>
<feature type="transmembrane region" description="Helical" evidence="7">
    <location>
        <begin position="508"/>
        <end position="527"/>
    </location>
</feature>
<dbReference type="Pfam" id="PF00083">
    <property type="entry name" value="Sugar_tr"/>
    <property type="match status" value="1"/>
</dbReference>
<dbReference type="GO" id="GO:0022857">
    <property type="term" value="F:transmembrane transporter activity"/>
    <property type="evidence" value="ECO:0007669"/>
    <property type="project" value="InterPro"/>
</dbReference>